<reference evidence="3 4" key="1">
    <citation type="journal article" date="1992" name="Int. J. Syst. Bacteriol.">
        <title>Sphingobacterium antarcticus sp. nov. a Psychrotrophic Bacterium from the Soils of Schirmacher Oasis, Antarctica.</title>
        <authorList>
            <person name="Shivaji S."/>
            <person name="Ray M.K."/>
            <person name="Rao N.S."/>
            <person name="Saiserr L."/>
            <person name="Jagannadham M.V."/>
            <person name="Kumar G.S."/>
            <person name="Reddy G."/>
            <person name="Bhargava P.M."/>
        </authorList>
    </citation>
    <scope>NUCLEOTIDE SEQUENCE [LARGE SCALE GENOMIC DNA]</scope>
    <source>
        <strain evidence="3 4">4BY</strain>
    </source>
</reference>
<sequence>MRISGMICFIFLMSGMPVFAQLDAGAQKNEISLAAFLERVKTGNLGYAAEKFNVSIARAEVLGAKVFPDPELSFGLEDVGERRMKMGYAFNSGLSYNLELGGKRKARISIAERQAELSELMLSDYFRNLQAEAAIAFLEVQTQQDLLKVKMSSYEKMKQLSTADSIRFRLGAITAVDARQSRLEAASQLNEVFQQEADWRTALAGLNQISGTADDKSGNPAADLLAFDREFKLQELIVSALNQRADLQAAIKNRELSQGMLQLAKANRLADLGISAGVTASSVVANSVAPTPSSGSFTLGMTIPLKFSNRNKGALISAAYQADQTVVQYRETELQIQTEVTQAYFNYLATSKQVKQFSSGMLEDAREVRDGKIYSYKRGETSLLEVLNAQRTFNEVQQNYLETLKNNAVALVGLEKAAGIWDLNL</sequence>
<comment type="similarity">
    <text evidence="1">Belongs to the outer membrane factor (OMF) (TC 1.B.17) family.</text>
</comment>
<dbReference type="eggNOG" id="COG1538">
    <property type="taxonomic scope" value="Bacteria"/>
</dbReference>
<dbReference type="PANTHER" id="PTHR30203:SF24">
    <property type="entry name" value="BLR4935 PROTEIN"/>
    <property type="match status" value="1"/>
</dbReference>
<dbReference type="Pfam" id="PF02321">
    <property type="entry name" value="OEP"/>
    <property type="match status" value="2"/>
</dbReference>
<gene>
    <name evidence="3" type="ORF">N180_04430</name>
</gene>
<evidence type="ECO:0008006" key="5">
    <source>
        <dbReference type="Google" id="ProtNLM"/>
    </source>
</evidence>
<dbReference type="InterPro" id="IPR010131">
    <property type="entry name" value="MdtP/NodT-like"/>
</dbReference>
<feature type="signal peptide" evidence="2">
    <location>
        <begin position="1"/>
        <end position="20"/>
    </location>
</feature>
<dbReference type="GO" id="GO:0015562">
    <property type="term" value="F:efflux transmembrane transporter activity"/>
    <property type="evidence" value="ECO:0007669"/>
    <property type="project" value="InterPro"/>
</dbReference>
<evidence type="ECO:0000313" key="3">
    <source>
        <dbReference type="EMBL" id="KEQ28649.1"/>
    </source>
</evidence>
<dbReference type="AlphaFoldDB" id="A0A081PD76"/>
<protein>
    <recommendedName>
        <fullName evidence="5">Transporter</fullName>
    </recommendedName>
</protein>
<dbReference type="SUPFAM" id="SSF56954">
    <property type="entry name" value="Outer membrane efflux proteins (OEP)"/>
    <property type="match status" value="1"/>
</dbReference>
<dbReference type="Gene3D" id="1.20.1600.10">
    <property type="entry name" value="Outer membrane efflux proteins (OEP)"/>
    <property type="match status" value="1"/>
</dbReference>
<evidence type="ECO:0000256" key="2">
    <source>
        <dbReference type="SAM" id="SignalP"/>
    </source>
</evidence>
<dbReference type="InterPro" id="IPR003423">
    <property type="entry name" value="OMP_efflux"/>
</dbReference>
<organism evidence="3 4">
    <name type="scientific">Pedobacter antarcticus 4BY</name>
    <dbReference type="NCBI Taxonomy" id="1358423"/>
    <lineage>
        <taxon>Bacteria</taxon>
        <taxon>Pseudomonadati</taxon>
        <taxon>Bacteroidota</taxon>
        <taxon>Sphingobacteriia</taxon>
        <taxon>Sphingobacteriales</taxon>
        <taxon>Sphingobacteriaceae</taxon>
        <taxon>Pedobacter</taxon>
    </lineage>
</organism>
<evidence type="ECO:0000313" key="4">
    <source>
        <dbReference type="Proteomes" id="UP000028007"/>
    </source>
</evidence>
<comment type="caution">
    <text evidence="3">The sequence shown here is derived from an EMBL/GenBank/DDBJ whole genome shotgun (WGS) entry which is preliminary data.</text>
</comment>
<dbReference type="Proteomes" id="UP000028007">
    <property type="component" value="Unassembled WGS sequence"/>
</dbReference>
<keyword evidence="2" id="KW-0732">Signal</keyword>
<dbReference type="PANTHER" id="PTHR30203">
    <property type="entry name" value="OUTER MEMBRANE CATION EFFLUX PROTEIN"/>
    <property type="match status" value="1"/>
</dbReference>
<keyword evidence="4" id="KW-1185">Reference proteome</keyword>
<evidence type="ECO:0000256" key="1">
    <source>
        <dbReference type="ARBA" id="ARBA00007613"/>
    </source>
</evidence>
<proteinExistence type="inferred from homology"/>
<feature type="chain" id="PRO_5001761644" description="Transporter" evidence="2">
    <location>
        <begin position="21"/>
        <end position="425"/>
    </location>
</feature>
<name>A0A081PD76_9SPHI</name>
<dbReference type="EMBL" id="JNFF01000110">
    <property type="protein sequence ID" value="KEQ28649.1"/>
    <property type="molecule type" value="Genomic_DNA"/>
</dbReference>
<accession>A0A081PD76</accession>